<comment type="caution">
    <text evidence="1">The sequence shown here is derived from an EMBL/GenBank/DDBJ whole genome shotgun (WGS) entry which is preliminary data.</text>
</comment>
<keyword evidence="2" id="KW-1185">Reference proteome</keyword>
<accession>A0A4Y2D405</accession>
<sequence>MLKCDRCRYAEERGVGSASFLRKLEEAGISVLKAGGGRSRCCRGSERPGAGGFVVSAERPVNDLPKSGHSPSIFSNLFGGLLGKPFPFSAHQIWWAIHRSDCAKCTYGQPDPLG</sequence>
<organism evidence="1 2">
    <name type="scientific">Araneus ventricosus</name>
    <name type="common">Orbweaver spider</name>
    <name type="synonym">Epeira ventricosa</name>
    <dbReference type="NCBI Taxonomy" id="182803"/>
    <lineage>
        <taxon>Eukaryota</taxon>
        <taxon>Metazoa</taxon>
        <taxon>Ecdysozoa</taxon>
        <taxon>Arthropoda</taxon>
        <taxon>Chelicerata</taxon>
        <taxon>Arachnida</taxon>
        <taxon>Araneae</taxon>
        <taxon>Araneomorphae</taxon>
        <taxon>Entelegynae</taxon>
        <taxon>Araneoidea</taxon>
        <taxon>Araneidae</taxon>
        <taxon>Araneus</taxon>
    </lineage>
</organism>
<dbReference type="EMBL" id="BGPR01000299">
    <property type="protein sequence ID" value="GBM11401.1"/>
    <property type="molecule type" value="Genomic_DNA"/>
</dbReference>
<dbReference type="Proteomes" id="UP000499080">
    <property type="component" value="Unassembled WGS sequence"/>
</dbReference>
<dbReference type="AlphaFoldDB" id="A0A4Y2D405"/>
<proteinExistence type="predicted"/>
<evidence type="ECO:0000313" key="1">
    <source>
        <dbReference type="EMBL" id="GBM11401.1"/>
    </source>
</evidence>
<name>A0A4Y2D405_ARAVE</name>
<evidence type="ECO:0000313" key="2">
    <source>
        <dbReference type="Proteomes" id="UP000499080"/>
    </source>
</evidence>
<protein>
    <submittedName>
        <fullName evidence="1">Uncharacterized protein</fullName>
    </submittedName>
</protein>
<gene>
    <name evidence="1" type="ORF">AVEN_249146_1</name>
</gene>
<reference evidence="1 2" key="1">
    <citation type="journal article" date="2019" name="Sci. Rep.">
        <title>Orb-weaving spider Araneus ventricosus genome elucidates the spidroin gene catalogue.</title>
        <authorList>
            <person name="Kono N."/>
            <person name="Nakamura H."/>
            <person name="Ohtoshi R."/>
            <person name="Moran D.A.P."/>
            <person name="Shinohara A."/>
            <person name="Yoshida Y."/>
            <person name="Fujiwara M."/>
            <person name="Mori M."/>
            <person name="Tomita M."/>
            <person name="Arakawa K."/>
        </authorList>
    </citation>
    <scope>NUCLEOTIDE SEQUENCE [LARGE SCALE GENOMIC DNA]</scope>
</reference>